<dbReference type="EMBL" id="JANBUJ010002663">
    <property type="protein sequence ID" value="KAJ2763679.1"/>
    <property type="molecule type" value="Genomic_DNA"/>
</dbReference>
<protein>
    <submittedName>
        <fullName evidence="1">Uncharacterized protein</fullName>
    </submittedName>
</protein>
<name>A0ACC1JMV0_9FUNG</name>
<proteinExistence type="predicted"/>
<keyword evidence="2" id="KW-1185">Reference proteome</keyword>
<feature type="non-terminal residue" evidence="1">
    <location>
        <position position="544"/>
    </location>
</feature>
<reference evidence="1" key="1">
    <citation type="submission" date="2022-07" db="EMBL/GenBank/DDBJ databases">
        <title>Phylogenomic reconstructions and comparative analyses of Kickxellomycotina fungi.</title>
        <authorList>
            <person name="Reynolds N.K."/>
            <person name="Stajich J.E."/>
            <person name="Barry K."/>
            <person name="Grigoriev I.V."/>
            <person name="Crous P."/>
            <person name="Smith M.E."/>
        </authorList>
    </citation>
    <scope>NUCLEOTIDE SEQUENCE</scope>
    <source>
        <strain evidence="1">CBS 109366</strain>
    </source>
</reference>
<accession>A0ACC1JMV0</accession>
<sequence length="544" mass="57701">RAADALAVLFEYQEALLAFLVLCLSRVVDAAPTVHEILHAASADDGSAGPAARATLLLRARTGVLPPGHGSCMRLAICAFVATHYWGAQDDPHFAAALDGCQALLAGRVSHLLPSPATQAGRGPWPEPAPRRKPAPSGDGDAAAAGEDDLDNVRLRCVLPAIVAAMAALADSLDPGLMVQSPTVVRQALWLTRIVCREFPDIAAVTMRTMSSIDTRALTAADAAGLLRLCGAYLTDTALDARQKPPVGVDTKSMRRAICDVEDIVARLEPPSAEACCSQPAEPAPAAQPEPEALSKWLDALPACLGSAAVAKLTRDEYFRDHPELRPCQMVPAGRIFAQFALDRYVAGWWTCKELYSCAEAPGLADRGTDFWIVDRSGPRGAGRQSPPTVEQAFESPVSESGSDGTRAMQTLPPVVVAPLPRAARASSSGSAGSTHHPRTRPPSPFPMYADLHPDPDDGQRLPAVTGPQTSLSGAPGVLYRNHAPYYPAFTVLADGCTVWNASWRFESARMRTGVDGRLGGVHRFHVGLLTSGLLQIGWCSNRC</sequence>
<organism evidence="1 2">
    <name type="scientific">Coemansia nantahalensis</name>
    <dbReference type="NCBI Taxonomy" id="2789366"/>
    <lineage>
        <taxon>Eukaryota</taxon>
        <taxon>Fungi</taxon>
        <taxon>Fungi incertae sedis</taxon>
        <taxon>Zoopagomycota</taxon>
        <taxon>Kickxellomycotina</taxon>
        <taxon>Kickxellomycetes</taxon>
        <taxon>Kickxellales</taxon>
        <taxon>Kickxellaceae</taxon>
        <taxon>Coemansia</taxon>
    </lineage>
</organism>
<dbReference type="Proteomes" id="UP001140234">
    <property type="component" value="Unassembled WGS sequence"/>
</dbReference>
<comment type="caution">
    <text evidence="1">The sequence shown here is derived from an EMBL/GenBank/DDBJ whole genome shotgun (WGS) entry which is preliminary data.</text>
</comment>
<gene>
    <name evidence="1" type="ORF">IWQ57_005486</name>
</gene>
<evidence type="ECO:0000313" key="2">
    <source>
        <dbReference type="Proteomes" id="UP001140234"/>
    </source>
</evidence>
<feature type="non-terminal residue" evidence="1">
    <location>
        <position position="1"/>
    </location>
</feature>
<evidence type="ECO:0000313" key="1">
    <source>
        <dbReference type="EMBL" id="KAJ2763679.1"/>
    </source>
</evidence>